<keyword evidence="3" id="KW-1185">Reference proteome</keyword>
<dbReference type="EMBL" id="JDYK01000009">
    <property type="protein sequence ID" value="EWS81070.1"/>
    <property type="molecule type" value="Genomic_DNA"/>
</dbReference>
<dbReference type="HOGENOM" id="CLU_067567_0_0_11"/>
<dbReference type="PATRIC" id="fig|396014.3.peg.1936"/>
<dbReference type="Gene3D" id="3.90.1200.10">
    <property type="match status" value="1"/>
</dbReference>
<dbReference type="Pfam" id="PF01636">
    <property type="entry name" value="APH"/>
    <property type="match status" value="1"/>
</dbReference>
<dbReference type="RefSeq" id="WP_038372331.1">
    <property type="nucleotide sequence ID" value="NZ_KK069994.1"/>
</dbReference>
<dbReference type="GO" id="GO:0016740">
    <property type="term" value="F:transferase activity"/>
    <property type="evidence" value="ECO:0007669"/>
    <property type="project" value="UniProtKB-KW"/>
</dbReference>
<accession>Z9JRT6</accession>
<sequence>MTAPADRSAILALAARHDLDLDPEDLRVIEAGLDFRVAIGRAVDGQRWVLRMPRRPDVLDRAEVEGRLLELVAPRLSIAVPDWRIRSAELIAYPLLPGEPGLTLAEDGTPQWHVDVSSTTYSAMLGQVIAELHAIDIEEARATGVEVRSPQEARQQWRDDIARVADAFEVSPALLERWTAWVGEDSYWPGHSVLTHGEIYPAHTLVDGERLTAVLDWTTAGVGDPARDLTFQQAGTPPEAFATLLEHYEAGGGRTWPRLAEHCAEMFAASPIAYGVFVLETGDETHRAAAEAGLNPPAP</sequence>
<proteinExistence type="predicted"/>
<dbReference type="OrthoDB" id="3806873at2"/>
<dbReference type="PANTHER" id="PTHR21310">
    <property type="entry name" value="AMINOGLYCOSIDE PHOSPHOTRANSFERASE-RELATED-RELATED"/>
    <property type="match status" value="1"/>
</dbReference>
<evidence type="ECO:0000259" key="1">
    <source>
        <dbReference type="Pfam" id="PF01636"/>
    </source>
</evidence>
<keyword evidence="2" id="KW-0808">Transferase</keyword>
<dbReference type="CDD" id="cd05152">
    <property type="entry name" value="MPH2"/>
    <property type="match status" value="1"/>
</dbReference>
<name>Z9JRT6_9MICO</name>
<dbReference type="InterPro" id="IPR051678">
    <property type="entry name" value="AGP_Transferase"/>
</dbReference>
<dbReference type="PANTHER" id="PTHR21310:SF15">
    <property type="entry name" value="AMINOGLYCOSIDE PHOSPHOTRANSFERASE DOMAIN-CONTAINING PROTEIN"/>
    <property type="match status" value="1"/>
</dbReference>
<dbReference type="InterPro" id="IPR011009">
    <property type="entry name" value="Kinase-like_dom_sf"/>
</dbReference>
<reference evidence="2 3" key="1">
    <citation type="submission" date="2014-02" db="EMBL/GenBank/DDBJ databases">
        <title>Genome sequence of Brachybacterium phenoliresistens strain W13A50.</title>
        <authorList>
            <person name="Wang X."/>
        </authorList>
    </citation>
    <scope>NUCLEOTIDE SEQUENCE [LARGE SCALE GENOMIC DNA]</scope>
    <source>
        <strain evidence="2 3">W13A50</strain>
    </source>
</reference>
<evidence type="ECO:0000313" key="3">
    <source>
        <dbReference type="Proteomes" id="UP000023067"/>
    </source>
</evidence>
<dbReference type="Gene3D" id="3.30.200.20">
    <property type="entry name" value="Phosphorylase Kinase, domain 1"/>
    <property type="match status" value="1"/>
</dbReference>
<organism evidence="2 3">
    <name type="scientific">Brachybacterium phenoliresistens</name>
    <dbReference type="NCBI Taxonomy" id="396014"/>
    <lineage>
        <taxon>Bacteria</taxon>
        <taxon>Bacillati</taxon>
        <taxon>Actinomycetota</taxon>
        <taxon>Actinomycetes</taxon>
        <taxon>Micrococcales</taxon>
        <taxon>Dermabacteraceae</taxon>
        <taxon>Brachybacterium</taxon>
    </lineage>
</organism>
<gene>
    <name evidence="2" type="ORF">BF93_18010</name>
</gene>
<dbReference type="eggNOG" id="COG3173">
    <property type="taxonomic scope" value="Bacteria"/>
</dbReference>
<dbReference type="STRING" id="396014.BF93_18010"/>
<dbReference type="InterPro" id="IPR002575">
    <property type="entry name" value="Aminoglycoside_PTrfase"/>
</dbReference>
<dbReference type="Proteomes" id="UP000023067">
    <property type="component" value="Unassembled WGS sequence"/>
</dbReference>
<dbReference type="AlphaFoldDB" id="Z9JRT6"/>
<comment type="caution">
    <text evidence="2">The sequence shown here is derived from an EMBL/GenBank/DDBJ whole genome shotgun (WGS) entry which is preliminary data.</text>
</comment>
<protein>
    <submittedName>
        <fullName evidence="2">Aminoglycoside phosphotransferase</fullName>
    </submittedName>
</protein>
<dbReference type="SUPFAM" id="SSF56112">
    <property type="entry name" value="Protein kinase-like (PK-like)"/>
    <property type="match status" value="1"/>
</dbReference>
<evidence type="ECO:0000313" key="2">
    <source>
        <dbReference type="EMBL" id="EWS81070.1"/>
    </source>
</evidence>
<feature type="domain" description="Aminoglycoside phosphotransferase" evidence="1">
    <location>
        <begin position="26"/>
        <end position="262"/>
    </location>
</feature>